<feature type="transmembrane region" description="Helical" evidence="2">
    <location>
        <begin position="253"/>
        <end position="272"/>
    </location>
</feature>
<dbReference type="AlphaFoldDB" id="A0A5A5TB76"/>
<dbReference type="SUPFAM" id="SSF48317">
    <property type="entry name" value="Acid phosphatase/Vanadium-dependent haloperoxidase"/>
    <property type="match status" value="1"/>
</dbReference>
<gene>
    <name evidence="4" type="ORF">KDI_17280</name>
</gene>
<feature type="transmembrane region" description="Helical" evidence="2">
    <location>
        <begin position="226"/>
        <end position="247"/>
    </location>
</feature>
<dbReference type="InterPro" id="IPR000326">
    <property type="entry name" value="PAP2/HPO"/>
</dbReference>
<dbReference type="PANTHER" id="PTHR14969">
    <property type="entry name" value="SPHINGOSINE-1-PHOSPHATE PHOSPHOHYDROLASE"/>
    <property type="match status" value="1"/>
</dbReference>
<feature type="transmembrane region" description="Helical" evidence="2">
    <location>
        <begin position="130"/>
        <end position="148"/>
    </location>
</feature>
<reference evidence="4 5" key="1">
    <citation type="submission" date="2019-01" db="EMBL/GenBank/DDBJ databases">
        <title>Draft genome sequence of Dictyobacter sp. Uno17.</title>
        <authorList>
            <person name="Wang C.M."/>
            <person name="Zheng Y."/>
            <person name="Sakai Y."/>
            <person name="Abe K."/>
            <person name="Yokota A."/>
            <person name="Yabe S."/>
        </authorList>
    </citation>
    <scope>NUCLEOTIDE SEQUENCE [LARGE SCALE GENOMIC DNA]</scope>
    <source>
        <strain evidence="4 5">Uno17</strain>
    </source>
</reference>
<evidence type="ECO:0000313" key="5">
    <source>
        <dbReference type="Proteomes" id="UP000322530"/>
    </source>
</evidence>
<protein>
    <recommendedName>
        <fullName evidence="3">Phosphatidic acid phosphatase type 2/haloperoxidase domain-containing protein</fullName>
    </recommendedName>
</protein>
<evidence type="ECO:0000313" key="4">
    <source>
        <dbReference type="EMBL" id="GCF08164.1"/>
    </source>
</evidence>
<dbReference type="SMART" id="SM00014">
    <property type="entry name" value="acidPPc"/>
    <property type="match status" value="1"/>
</dbReference>
<dbReference type="Proteomes" id="UP000322530">
    <property type="component" value="Unassembled WGS sequence"/>
</dbReference>
<comment type="caution">
    <text evidence="4">The sequence shown here is derived from an EMBL/GenBank/DDBJ whole genome shotgun (WGS) entry which is preliminary data.</text>
</comment>
<dbReference type="InterPro" id="IPR036938">
    <property type="entry name" value="PAP2/HPO_sf"/>
</dbReference>
<sequence length="313" mass="34742">MFKRSRKSIPTNLVTNKKAIDLSQVDPGVKNTSSPVGLPIPPVKLPEINPVMTEAQRVAATTSVSGRRAVSRGTMFMALYLWMLSGAVILSLIARRTQFFPGDMSITARLQKNRQPWLRRFFFGVSEIGFVQYAIPQTLGVAGIFWALRFRLEALFILLTSSATLLNVIVKRVIKRPRPTNNLVTVVKVINEPSFPSGHVMYYTNFYGLLIYLLATNWRSGRIRNFLIGICATLIACIGPSRVYLGAHWPSDVAAGYIYGGLWFSGVMALYLRVKAWLHPAKAAKGVLSNAIKPLQQPGDEEEKDAADTDAQQ</sequence>
<dbReference type="Pfam" id="PF01569">
    <property type="entry name" value="PAP2"/>
    <property type="match status" value="1"/>
</dbReference>
<keyword evidence="2" id="KW-0812">Transmembrane</keyword>
<organism evidence="4 5">
    <name type="scientific">Dictyobacter arantiisoli</name>
    <dbReference type="NCBI Taxonomy" id="2014874"/>
    <lineage>
        <taxon>Bacteria</taxon>
        <taxon>Bacillati</taxon>
        <taxon>Chloroflexota</taxon>
        <taxon>Ktedonobacteria</taxon>
        <taxon>Ktedonobacterales</taxon>
        <taxon>Dictyobacteraceae</taxon>
        <taxon>Dictyobacter</taxon>
    </lineage>
</organism>
<evidence type="ECO:0000259" key="3">
    <source>
        <dbReference type="SMART" id="SM00014"/>
    </source>
</evidence>
<feature type="transmembrane region" description="Helical" evidence="2">
    <location>
        <begin position="155"/>
        <end position="174"/>
    </location>
</feature>
<feature type="domain" description="Phosphatidic acid phosphatase type 2/haloperoxidase" evidence="3">
    <location>
        <begin position="154"/>
        <end position="268"/>
    </location>
</feature>
<dbReference type="Gene3D" id="1.20.144.10">
    <property type="entry name" value="Phosphatidic acid phosphatase type 2/haloperoxidase"/>
    <property type="match status" value="1"/>
</dbReference>
<evidence type="ECO:0000256" key="1">
    <source>
        <dbReference type="SAM" id="MobiDB-lite"/>
    </source>
</evidence>
<dbReference type="EMBL" id="BIXY01000019">
    <property type="protein sequence ID" value="GCF08164.1"/>
    <property type="molecule type" value="Genomic_DNA"/>
</dbReference>
<dbReference type="RefSeq" id="WP_172631969.1">
    <property type="nucleotide sequence ID" value="NZ_BIXY01000019.1"/>
</dbReference>
<keyword evidence="2" id="KW-1133">Transmembrane helix</keyword>
<dbReference type="CDD" id="cd03392">
    <property type="entry name" value="PAP2_like_2"/>
    <property type="match status" value="1"/>
</dbReference>
<name>A0A5A5TB76_9CHLR</name>
<feature type="transmembrane region" description="Helical" evidence="2">
    <location>
        <begin position="194"/>
        <end position="214"/>
    </location>
</feature>
<keyword evidence="2" id="KW-0472">Membrane</keyword>
<evidence type="ECO:0000256" key="2">
    <source>
        <dbReference type="SAM" id="Phobius"/>
    </source>
</evidence>
<keyword evidence="5" id="KW-1185">Reference proteome</keyword>
<dbReference type="PANTHER" id="PTHR14969:SF13">
    <property type="entry name" value="AT30094P"/>
    <property type="match status" value="1"/>
</dbReference>
<feature type="region of interest" description="Disordered" evidence="1">
    <location>
        <begin position="294"/>
        <end position="313"/>
    </location>
</feature>
<feature type="transmembrane region" description="Helical" evidence="2">
    <location>
        <begin position="75"/>
        <end position="94"/>
    </location>
</feature>
<accession>A0A5A5TB76</accession>
<proteinExistence type="predicted"/>